<evidence type="ECO:0000256" key="4">
    <source>
        <dbReference type="ARBA" id="ARBA00022723"/>
    </source>
</evidence>
<dbReference type="PRINTS" id="PR00509">
    <property type="entry name" value="PGMPMM"/>
</dbReference>
<gene>
    <name evidence="12" type="ORF">CEN92_226</name>
</gene>
<feature type="domain" description="Alpha-D-phosphohexomutase alpha/beta/alpha" evidence="9">
    <location>
        <begin position="7"/>
        <end position="121"/>
    </location>
</feature>
<dbReference type="Gene3D" id="3.30.310.50">
    <property type="entry name" value="Alpha-D-phosphohexomutase, C-terminal domain"/>
    <property type="match status" value="1"/>
</dbReference>
<dbReference type="Pfam" id="PF02878">
    <property type="entry name" value="PGM_PMM_I"/>
    <property type="match status" value="1"/>
</dbReference>
<evidence type="ECO:0000259" key="8">
    <source>
        <dbReference type="Pfam" id="PF00408"/>
    </source>
</evidence>
<dbReference type="Gene3D" id="3.40.120.10">
    <property type="entry name" value="Alpha-D-Glucose-1,6-Bisphosphate, subunit A, domain 3"/>
    <property type="match status" value="3"/>
</dbReference>
<evidence type="ECO:0000256" key="5">
    <source>
        <dbReference type="ARBA" id="ARBA00022842"/>
    </source>
</evidence>
<dbReference type="SUPFAM" id="SSF53738">
    <property type="entry name" value="Phosphoglucomutase, first 3 domains"/>
    <property type="match status" value="3"/>
</dbReference>
<dbReference type="PROSITE" id="PS00710">
    <property type="entry name" value="PGM_PMM"/>
    <property type="match status" value="1"/>
</dbReference>
<name>A0A554LFT1_9BACT</name>
<keyword evidence="3" id="KW-0597">Phosphoprotein</keyword>
<dbReference type="Pfam" id="PF00408">
    <property type="entry name" value="PGM_PMM_IV"/>
    <property type="match status" value="1"/>
</dbReference>
<sequence length="455" mass="52145">MTKINPEIFRTYDVRGIYPDEINSEFAYCAARAHIRFLKAKKIAIGWDMRLGSKKLAEAAIRGAVDEGADIYNLGRVGIELLYYTCGKYKMDGGIAITASHNPKEYAGMKFIRENATSLTMVTGLEKIKNLTLIQPWLKEKQIKKKGQIIRKNVWHEYANFIKSIVNPRKFREMKIVIDAQNGMAGLAMEKILQNSKINYIKLNFEPDGNFPKHDPNPLLPENRVEMVDAVKQEKAEAGISFDGDGDRVVLIDEKGEVITTDFVGALIAECLLKKYQGAAFVWDLRRGWAIRDLVEQNKAKFIVTKAGYPFIKQGMKKYKAVFGGETSGHYFYKSFFNSDSGTLTALYILELLSEEKKSLSQLVKKYRDNYFMVEEMNFETENAEKIFVVIEKFYKERKIKTSRLDGVSIETKDWHCNLRASNTEPLIRFNIEAKTKELLRQKTDEVVGLIKKNI</sequence>
<feature type="domain" description="Alpha-D-phosphohexomutase alpha/beta/alpha" evidence="11">
    <location>
        <begin position="262"/>
        <end position="367"/>
    </location>
</feature>
<evidence type="ECO:0000259" key="11">
    <source>
        <dbReference type="Pfam" id="PF02880"/>
    </source>
</evidence>
<comment type="similarity">
    <text evidence="2 7">Belongs to the phosphohexose mutase family.</text>
</comment>
<dbReference type="PANTHER" id="PTHR43771:SF1">
    <property type="entry name" value="PHOSPHOMANNOMUTASE"/>
    <property type="match status" value="1"/>
</dbReference>
<evidence type="ECO:0000256" key="3">
    <source>
        <dbReference type="ARBA" id="ARBA00022553"/>
    </source>
</evidence>
<dbReference type="InterPro" id="IPR005844">
    <property type="entry name" value="A-D-PHexomutase_a/b/a-I"/>
</dbReference>
<evidence type="ECO:0000256" key="2">
    <source>
        <dbReference type="ARBA" id="ARBA00010231"/>
    </source>
</evidence>
<dbReference type="AlphaFoldDB" id="A0A554LFT1"/>
<comment type="caution">
    <text evidence="12">The sequence shown here is derived from an EMBL/GenBank/DDBJ whole genome shotgun (WGS) entry which is preliminary data.</text>
</comment>
<evidence type="ECO:0000313" key="13">
    <source>
        <dbReference type="Proteomes" id="UP000318296"/>
    </source>
</evidence>
<dbReference type="Pfam" id="PF02879">
    <property type="entry name" value="PGM_PMM_II"/>
    <property type="match status" value="1"/>
</dbReference>
<evidence type="ECO:0000259" key="9">
    <source>
        <dbReference type="Pfam" id="PF02878"/>
    </source>
</evidence>
<dbReference type="InterPro" id="IPR005841">
    <property type="entry name" value="Alpha-D-phosphohexomutase_SF"/>
</dbReference>
<comment type="cofactor">
    <cofactor evidence="1">
        <name>Mg(2+)</name>
        <dbReference type="ChEBI" id="CHEBI:18420"/>
    </cofactor>
</comment>
<feature type="domain" description="Alpha-D-phosphohexomutase alpha/beta/alpha" evidence="10">
    <location>
        <begin position="157"/>
        <end position="256"/>
    </location>
</feature>
<keyword evidence="6" id="KW-0413">Isomerase</keyword>
<dbReference type="GO" id="GO:0016868">
    <property type="term" value="F:intramolecular phosphotransferase activity"/>
    <property type="evidence" value="ECO:0007669"/>
    <property type="project" value="InterPro"/>
</dbReference>
<dbReference type="InterPro" id="IPR036900">
    <property type="entry name" value="A-D-PHexomutase_C_sf"/>
</dbReference>
<dbReference type="CDD" id="cd03089">
    <property type="entry name" value="PMM_PGM"/>
    <property type="match status" value="1"/>
</dbReference>
<accession>A0A554LFT1</accession>
<dbReference type="PANTHER" id="PTHR43771">
    <property type="entry name" value="PHOSPHOMANNOMUTASE"/>
    <property type="match status" value="1"/>
</dbReference>
<protein>
    <submittedName>
        <fullName evidence="12">Phosphomannomutase</fullName>
    </submittedName>
</protein>
<dbReference type="Proteomes" id="UP000318296">
    <property type="component" value="Unassembled WGS sequence"/>
</dbReference>
<evidence type="ECO:0000256" key="7">
    <source>
        <dbReference type="RuleBase" id="RU004326"/>
    </source>
</evidence>
<dbReference type="EMBL" id="VMGH01000031">
    <property type="protein sequence ID" value="TSC91675.1"/>
    <property type="molecule type" value="Genomic_DNA"/>
</dbReference>
<dbReference type="InterPro" id="IPR005843">
    <property type="entry name" value="A-D-PHexomutase_C"/>
</dbReference>
<evidence type="ECO:0000313" key="12">
    <source>
        <dbReference type="EMBL" id="TSC91675.1"/>
    </source>
</evidence>
<proteinExistence type="inferred from homology"/>
<dbReference type="Pfam" id="PF02880">
    <property type="entry name" value="PGM_PMM_III"/>
    <property type="match status" value="1"/>
</dbReference>
<dbReference type="InterPro" id="IPR016066">
    <property type="entry name" value="A-D-PHexomutase_CS"/>
</dbReference>
<reference evidence="12 13" key="1">
    <citation type="submission" date="2017-07" db="EMBL/GenBank/DDBJ databases">
        <title>Mechanisms for carbon and nitrogen cycling indicate functional differentiation within the Candidate Phyla Radiation.</title>
        <authorList>
            <person name="Danczak R.E."/>
            <person name="Johnston M.D."/>
            <person name="Kenah C."/>
            <person name="Slattery M."/>
            <person name="Wrighton K.C."/>
            <person name="Wilkins M.J."/>
        </authorList>
    </citation>
    <scope>NUCLEOTIDE SEQUENCE [LARGE SCALE GENOMIC DNA]</scope>
    <source>
        <strain evidence="12">Licking1014_96</strain>
    </source>
</reference>
<keyword evidence="4 7" id="KW-0479">Metal-binding</keyword>
<dbReference type="InterPro" id="IPR016055">
    <property type="entry name" value="A-D-PHexomutase_a/b/a-I/II/III"/>
</dbReference>
<dbReference type="SUPFAM" id="SSF55957">
    <property type="entry name" value="Phosphoglucomutase, C-terminal domain"/>
    <property type="match status" value="1"/>
</dbReference>
<dbReference type="InterPro" id="IPR005846">
    <property type="entry name" value="A-D-PHexomutase_a/b/a-III"/>
</dbReference>
<dbReference type="GO" id="GO:0005975">
    <property type="term" value="P:carbohydrate metabolic process"/>
    <property type="evidence" value="ECO:0007669"/>
    <property type="project" value="InterPro"/>
</dbReference>
<evidence type="ECO:0000259" key="10">
    <source>
        <dbReference type="Pfam" id="PF02879"/>
    </source>
</evidence>
<evidence type="ECO:0000256" key="6">
    <source>
        <dbReference type="ARBA" id="ARBA00023235"/>
    </source>
</evidence>
<organism evidence="12 13">
    <name type="scientific">Candidatus Berkelbacteria bacterium Licking1014_96</name>
    <dbReference type="NCBI Taxonomy" id="2017149"/>
    <lineage>
        <taxon>Bacteria</taxon>
        <taxon>Candidatus Berkelbacteria</taxon>
    </lineage>
</organism>
<dbReference type="InterPro" id="IPR005845">
    <property type="entry name" value="A-D-PHexomutase_a/b/a-II"/>
</dbReference>
<keyword evidence="5 7" id="KW-0460">Magnesium</keyword>
<feature type="domain" description="Alpha-D-phosphohexomutase C-terminal" evidence="8">
    <location>
        <begin position="376"/>
        <end position="448"/>
    </location>
</feature>
<evidence type="ECO:0000256" key="1">
    <source>
        <dbReference type="ARBA" id="ARBA00001946"/>
    </source>
</evidence>
<dbReference type="GO" id="GO:0000287">
    <property type="term" value="F:magnesium ion binding"/>
    <property type="evidence" value="ECO:0007669"/>
    <property type="project" value="InterPro"/>
</dbReference>